<dbReference type="ExpressionAtlas" id="Q95XX2">
    <property type="expression patterns" value="baseline and differential"/>
</dbReference>
<dbReference type="Proteomes" id="UP000001940">
    <property type="component" value="Chromosome IV"/>
</dbReference>
<sequence length="280" mass="29077">MFRLAFSLCVLQLVFGQCTRPDDKYIGDLCYSISAQLLKFTDAQSACYSQNQNLAVIHTSLQANFLASIVRTQTGSQKFWIGLSRASSSSRFQWDDGTTMYWSNFDMNFPKDNNYVAESTLNGKWQTLAGQKELPYVCSYDPKYFTAGPPGSTPNYGSTGYPVSYPVSGATEYPASSMTDSPASGATGYPASGATGYPVSGATGYPVSGATGYPASSMTDSPASGATDYPASGATGYPASGATGYPASSMTDSPASGATGYPASGATDYSASGAPVSAST</sequence>
<dbReference type="CTD" id="177068"/>
<dbReference type="PANTHER" id="PTHR23062">
    <property type="entry name" value="HYPOTHETICAL PROTEIN C.ELEGANS"/>
    <property type="match status" value="1"/>
</dbReference>
<evidence type="ECO:0007829" key="7">
    <source>
        <dbReference type="PeptideAtlas" id="Q95XX2"/>
    </source>
</evidence>
<feature type="compositionally biased region" description="Polar residues" evidence="1">
    <location>
        <begin position="246"/>
        <end position="256"/>
    </location>
</feature>
<proteinExistence type="evidence at protein level"/>
<dbReference type="PANTHER" id="PTHR23062:SF4">
    <property type="entry name" value="C-TYPE LECTIN DOMAIN-CONTAINING PROTEIN"/>
    <property type="match status" value="1"/>
</dbReference>
<accession>Q95XX2</accession>
<dbReference type="Bgee" id="WBGene00021872">
    <property type="expression patterns" value="Expressed in larva and 2 other cell types or tissues"/>
</dbReference>
<dbReference type="RefSeq" id="NP_001370868.1">
    <property type="nucleotide sequence ID" value="NM_001383060.2"/>
</dbReference>
<dbReference type="CDD" id="cd00037">
    <property type="entry name" value="CLECT"/>
    <property type="match status" value="1"/>
</dbReference>
<dbReference type="InterPro" id="IPR016186">
    <property type="entry name" value="C-type_lectin-like/link_sf"/>
</dbReference>
<keyword evidence="5" id="KW-1185">Reference proteome</keyword>
<dbReference type="PeptideAtlas" id="Q95XX2"/>
<evidence type="ECO:0000313" key="4">
    <source>
        <dbReference type="EMBL" id="CCD83493.1"/>
    </source>
</evidence>
<keyword evidence="7" id="KW-1267">Proteomics identification</keyword>
<dbReference type="WormBase" id="Y54G2A.6a">
    <property type="protein sequence ID" value="CE27494"/>
    <property type="gene ID" value="WBGene00021872"/>
    <property type="gene designation" value="clec-85"/>
</dbReference>
<protein>
    <submittedName>
        <fullName evidence="4">C-type lectin domain-containing protein</fullName>
    </submittedName>
</protein>
<feature type="signal peptide" evidence="2">
    <location>
        <begin position="1"/>
        <end position="16"/>
    </location>
</feature>
<organism evidence="4 5">
    <name type="scientific">Caenorhabditis elegans</name>
    <dbReference type="NCBI Taxonomy" id="6239"/>
    <lineage>
        <taxon>Eukaryota</taxon>
        <taxon>Metazoa</taxon>
        <taxon>Ecdysozoa</taxon>
        <taxon>Nematoda</taxon>
        <taxon>Chromadorea</taxon>
        <taxon>Rhabditida</taxon>
        <taxon>Rhabditina</taxon>
        <taxon>Rhabditomorpha</taxon>
        <taxon>Rhabditoidea</taxon>
        <taxon>Rhabditidae</taxon>
        <taxon>Peloderinae</taxon>
        <taxon>Caenorhabditis</taxon>
    </lineage>
</organism>
<name>Q95XX2_CAEEL</name>
<dbReference type="eggNOG" id="KOG4297">
    <property type="taxonomic scope" value="Eukaryota"/>
</dbReference>
<dbReference type="OMA" id="QANFLAY"/>
<dbReference type="PaxDb" id="6239-Y54G2A.6a"/>
<evidence type="ECO:0000313" key="6">
    <source>
        <dbReference type="WormBase" id="Y54G2A.6a"/>
    </source>
</evidence>
<dbReference type="InterPro" id="IPR016187">
    <property type="entry name" value="CTDL_fold"/>
</dbReference>
<gene>
    <name evidence="4 6" type="primary">clec-85</name>
    <name evidence="4" type="ORF">CELE_Y54G2A.6</name>
    <name evidence="6" type="ORF">Y54G2A.6</name>
</gene>
<evidence type="ECO:0000256" key="2">
    <source>
        <dbReference type="SAM" id="SignalP"/>
    </source>
</evidence>
<feature type="domain" description="C-type lectin" evidence="3">
    <location>
        <begin position="26"/>
        <end position="139"/>
    </location>
</feature>
<dbReference type="FunCoup" id="Q95XX2">
    <property type="interactions" value="20"/>
</dbReference>
<dbReference type="InterPro" id="IPR001304">
    <property type="entry name" value="C-type_lectin-like"/>
</dbReference>
<dbReference type="EMBL" id="BX284604">
    <property type="protein sequence ID" value="CCD83493.1"/>
    <property type="molecule type" value="Genomic_DNA"/>
</dbReference>
<feature type="region of interest" description="Disordered" evidence="1">
    <location>
        <begin position="214"/>
        <end position="280"/>
    </location>
</feature>
<dbReference type="SMART" id="SM00034">
    <property type="entry name" value="CLECT"/>
    <property type="match status" value="1"/>
</dbReference>
<dbReference type="PhylomeDB" id="Q95XX2"/>
<dbReference type="InParanoid" id="Q95XX2"/>
<dbReference type="STRING" id="6239.Y54G2A.6a.1"/>
<reference evidence="4 5" key="1">
    <citation type="journal article" date="1998" name="Science">
        <title>Genome sequence of the nematode C. elegans: a platform for investigating biology.</title>
        <authorList>
            <consortium name="The C. elegans sequencing consortium"/>
            <person name="Sulson J.E."/>
            <person name="Waterston R."/>
        </authorList>
    </citation>
    <scope>NUCLEOTIDE SEQUENCE [LARGE SCALE GENOMIC DNA]</scope>
    <source>
        <strain evidence="4 5">Bristol N2</strain>
    </source>
</reference>
<dbReference type="AGR" id="WB:WBGene00021872"/>
<dbReference type="Gene3D" id="3.10.100.10">
    <property type="entry name" value="Mannose-Binding Protein A, subunit A"/>
    <property type="match status" value="1"/>
</dbReference>
<dbReference type="UCSC" id="Y54G2A.6">
    <property type="organism name" value="c. elegans"/>
</dbReference>
<evidence type="ECO:0000256" key="1">
    <source>
        <dbReference type="SAM" id="MobiDB-lite"/>
    </source>
</evidence>
<keyword evidence="2" id="KW-0732">Signal</keyword>
<dbReference type="HOGENOM" id="CLU_057197_0_0_1"/>
<dbReference type="SUPFAM" id="SSF56436">
    <property type="entry name" value="C-type lectin-like"/>
    <property type="match status" value="1"/>
</dbReference>
<dbReference type="OrthoDB" id="5786233at2759"/>
<feature type="compositionally biased region" description="Polar residues" evidence="1">
    <location>
        <begin position="214"/>
        <end position="224"/>
    </location>
</feature>
<feature type="chain" id="PRO_5004321719" evidence="2">
    <location>
        <begin position="17"/>
        <end position="280"/>
    </location>
</feature>
<dbReference type="GeneID" id="177068"/>
<evidence type="ECO:0000259" key="3">
    <source>
        <dbReference type="PROSITE" id="PS50041"/>
    </source>
</evidence>
<evidence type="ECO:0000313" key="5">
    <source>
        <dbReference type="Proteomes" id="UP000001940"/>
    </source>
</evidence>
<dbReference type="AlphaFoldDB" id="Q95XX2"/>
<dbReference type="Pfam" id="PF00059">
    <property type="entry name" value="Lectin_C"/>
    <property type="match status" value="1"/>
</dbReference>
<dbReference type="SMR" id="Q95XX2"/>
<dbReference type="PROSITE" id="PS50041">
    <property type="entry name" value="C_TYPE_LECTIN_2"/>
    <property type="match status" value="1"/>
</dbReference>